<dbReference type="InterPro" id="IPR016301">
    <property type="entry name" value="Ade2_fungi/plant"/>
</dbReference>
<keyword evidence="14" id="KW-1185">Reference proteome</keyword>
<keyword evidence="10 11" id="KW-0456">Lyase</keyword>
<dbReference type="EC" id="4.1.1.21" evidence="4 11"/>
<dbReference type="InterPro" id="IPR033747">
    <property type="entry name" value="PurE_ClassI"/>
</dbReference>
<sequence>MSSKVVGILGGGQLGRMFAAAASLLNVKTVILDVGDDAPAKQVLNSPHINGSFKDPSFIQQLAEKVDVLTVEIEHVDVDALRKLRESHPQVEIHPSPETIGIIQDKYRQKLHLQVHLGGANAPLGLFQQIDVTPDDIKRVAAELGLPLMLKRRTLAYDGRGNYVLRSSEPRDITAAIQFLCPNGGGKGELYAEKWVPFIKELAVMVVRGRDGNVASYPAVETVHKDSICHLVWAPFRTANVEQDPFIRANVQRIAQEAIKSFTGAGVFGVELFLLASGEILINEIAPRPHNSGHYTIEACESSQFDNHLRAILGLPLGSTKIKVGAAGMLNILGSNRLIQPQPSKVSFSSDPLIDKLTHVALSTPGATPHLYGKAQSRKGRKMGHITVVGVSDAEVGERMAGLLSALADFEHPTTDSESSSALSSYRPHLHGQSHPHPLISIIMGSDSDLPTMLPAAQILQKHFPSVPFEVTLVSAHRTPLRLVAFAKGAAERGVKVIIAGAGGAAHLPGMVASMTALPVVGVPIDSKSVAGGGGGLSGVDAMWSILQMPRGIPVAAVAINNSTNAALLAVRILSAGNPELVREMEVYQKGLGEEVDRKIGVLGDIGWGNYGKSKI</sequence>
<dbReference type="GO" id="GO:0006189">
    <property type="term" value="P:'de novo' IMP biosynthetic process"/>
    <property type="evidence" value="ECO:0007669"/>
    <property type="project" value="UniProtKB-UniRule"/>
</dbReference>
<dbReference type="InterPro" id="IPR003135">
    <property type="entry name" value="ATP-grasp_carboxylate-amine"/>
</dbReference>
<dbReference type="FunFam" id="3.30.470.20:FF:000037">
    <property type="entry name" value="Phosphoribosylaminoimidazole carboxylase, chloroplastic"/>
    <property type="match status" value="1"/>
</dbReference>
<organism evidence="13 14">
    <name type="scientific">Collybiopsis confluens</name>
    <dbReference type="NCBI Taxonomy" id="2823264"/>
    <lineage>
        <taxon>Eukaryota</taxon>
        <taxon>Fungi</taxon>
        <taxon>Dikarya</taxon>
        <taxon>Basidiomycota</taxon>
        <taxon>Agaricomycotina</taxon>
        <taxon>Agaricomycetes</taxon>
        <taxon>Agaricomycetidae</taxon>
        <taxon>Agaricales</taxon>
        <taxon>Marasmiineae</taxon>
        <taxon>Omphalotaceae</taxon>
        <taxon>Collybiopsis</taxon>
    </lineage>
</organism>
<dbReference type="InterPro" id="IPR000031">
    <property type="entry name" value="PurE_dom"/>
</dbReference>
<dbReference type="InterPro" id="IPR054350">
    <property type="entry name" value="PurT/PurK_preATP-grasp"/>
</dbReference>
<dbReference type="Pfam" id="PF22660">
    <property type="entry name" value="RS_preATP-grasp-like"/>
    <property type="match status" value="1"/>
</dbReference>
<evidence type="ECO:0000256" key="9">
    <source>
        <dbReference type="ARBA" id="ARBA00022840"/>
    </source>
</evidence>
<dbReference type="AlphaFoldDB" id="A0A8H5H2S4"/>
<dbReference type="PANTHER" id="PTHR11609:SF5">
    <property type="entry name" value="PHOSPHORIBOSYLAMINOIMIDAZOLE CARBOXYLASE"/>
    <property type="match status" value="1"/>
</dbReference>
<dbReference type="HAMAP" id="MF_01929">
    <property type="entry name" value="PurE_classI"/>
    <property type="match status" value="1"/>
</dbReference>
<dbReference type="HAMAP" id="MF_01928">
    <property type="entry name" value="PurK"/>
    <property type="match status" value="1"/>
</dbReference>
<dbReference type="InterPro" id="IPR005875">
    <property type="entry name" value="PurK"/>
</dbReference>
<evidence type="ECO:0000256" key="2">
    <source>
        <dbReference type="ARBA" id="ARBA00004747"/>
    </source>
</evidence>
<evidence type="ECO:0000256" key="8">
    <source>
        <dbReference type="ARBA" id="ARBA00022793"/>
    </source>
</evidence>
<evidence type="ECO:0000256" key="1">
    <source>
        <dbReference type="ARBA" id="ARBA00001244"/>
    </source>
</evidence>
<dbReference type="GO" id="GO:0004638">
    <property type="term" value="F:phosphoribosylaminoimidazole carboxylase activity"/>
    <property type="evidence" value="ECO:0007669"/>
    <property type="project" value="UniProtKB-UniRule"/>
</dbReference>
<keyword evidence="6 11" id="KW-0547">Nucleotide-binding</keyword>
<evidence type="ECO:0000259" key="12">
    <source>
        <dbReference type="PROSITE" id="PS50975"/>
    </source>
</evidence>
<gene>
    <name evidence="13" type="ORF">D9757_008510</name>
</gene>
<dbReference type="NCBIfam" id="TIGR01161">
    <property type="entry name" value="purK"/>
    <property type="match status" value="1"/>
</dbReference>
<dbReference type="SUPFAM" id="SSF52255">
    <property type="entry name" value="N5-CAIR mutase (phosphoribosylaminoimidazole carboxylase, PurE)"/>
    <property type="match status" value="1"/>
</dbReference>
<dbReference type="Gene3D" id="3.40.50.20">
    <property type="match status" value="1"/>
</dbReference>
<feature type="domain" description="ATP-grasp" evidence="12">
    <location>
        <begin position="114"/>
        <end position="313"/>
    </location>
</feature>
<proteinExistence type="inferred from homology"/>
<dbReference type="SMART" id="SM01001">
    <property type="entry name" value="AIRC"/>
    <property type="match status" value="1"/>
</dbReference>
<dbReference type="SUPFAM" id="SSF51246">
    <property type="entry name" value="Rudiment single hybrid motif"/>
    <property type="match status" value="1"/>
</dbReference>
<dbReference type="SUPFAM" id="SSF56059">
    <property type="entry name" value="Glutathione synthetase ATP-binding domain-like"/>
    <property type="match status" value="1"/>
</dbReference>
<dbReference type="Gene3D" id="3.30.470.20">
    <property type="entry name" value="ATP-grasp fold, B domain"/>
    <property type="match status" value="1"/>
</dbReference>
<name>A0A8H5H2S4_9AGAR</name>
<evidence type="ECO:0000256" key="11">
    <source>
        <dbReference type="PIRNR" id="PIRNR001340"/>
    </source>
</evidence>
<evidence type="ECO:0000256" key="7">
    <source>
        <dbReference type="ARBA" id="ARBA00022755"/>
    </source>
</evidence>
<dbReference type="Pfam" id="PF02222">
    <property type="entry name" value="ATP-grasp"/>
    <property type="match status" value="1"/>
</dbReference>
<keyword evidence="8 11" id="KW-0210">Decarboxylase</keyword>
<dbReference type="PROSITE" id="PS50975">
    <property type="entry name" value="ATP_GRASP"/>
    <property type="match status" value="1"/>
</dbReference>
<dbReference type="InterPro" id="IPR011761">
    <property type="entry name" value="ATP-grasp"/>
</dbReference>
<dbReference type="GO" id="GO:0046872">
    <property type="term" value="F:metal ion binding"/>
    <property type="evidence" value="ECO:0007669"/>
    <property type="project" value="InterPro"/>
</dbReference>
<dbReference type="Gene3D" id="3.40.50.1970">
    <property type="match status" value="1"/>
</dbReference>
<dbReference type="Pfam" id="PF00731">
    <property type="entry name" value="AIRC"/>
    <property type="match status" value="1"/>
</dbReference>
<dbReference type="Gene3D" id="3.30.1490.20">
    <property type="entry name" value="ATP-grasp fold, A domain"/>
    <property type="match status" value="1"/>
</dbReference>
<dbReference type="Proteomes" id="UP000518752">
    <property type="component" value="Unassembled WGS sequence"/>
</dbReference>
<evidence type="ECO:0000313" key="13">
    <source>
        <dbReference type="EMBL" id="KAF5375617.1"/>
    </source>
</evidence>
<dbReference type="InterPro" id="IPR013815">
    <property type="entry name" value="ATP_grasp_subdomain_1"/>
</dbReference>
<dbReference type="PANTHER" id="PTHR11609">
    <property type="entry name" value="PURINE BIOSYNTHESIS PROTEIN 6/7, PUR6/7"/>
    <property type="match status" value="1"/>
</dbReference>
<evidence type="ECO:0000313" key="14">
    <source>
        <dbReference type="Proteomes" id="UP000518752"/>
    </source>
</evidence>
<comment type="pathway">
    <text evidence="2 11">Purine metabolism; IMP biosynthesis via de novo pathway; 5-amino-1-(5-phospho-D-ribosyl)imidazole-4-carboxylate from 5-amino-1-(5-phospho-D-ribosyl)imidazole (carboxylase route): step 1/1.</text>
</comment>
<keyword evidence="7 11" id="KW-0658">Purine biosynthesis</keyword>
<dbReference type="PIRSF" id="PIRSF001340">
    <property type="entry name" value="AIR_carboxylase"/>
    <property type="match status" value="1"/>
</dbReference>
<keyword evidence="9 11" id="KW-0067">ATP-binding</keyword>
<dbReference type="Pfam" id="PF17769">
    <property type="entry name" value="PurK_C"/>
    <property type="match status" value="1"/>
</dbReference>
<protein>
    <recommendedName>
        <fullName evidence="5 11">Phosphoribosylaminoimidazole carboxylase</fullName>
        <ecNumber evidence="4 11">4.1.1.21</ecNumber>
    </recommendedName>
</protein>
<evidence type="ECO:0000256" key="4">
    <source>
        <dbReference type="ARBA" id="ARBA00012329"/>
    </source>
</evidence>
<comment type="similarity">
    <text evidence="3 11">In the C-terminal section; belongs to the AIR carboxylase family. Class I subfamily.</text>
</comment>
<comment type="caution">
    <text evidence="13">The sequence shown here is derived from an EMBL/GenBank/DDBJ whole genome shotgun (WGS) entry which is preliminary data.</text>
</comment>
<dbReference type="OrthoDB" id="15425at2759"/>
<dbReference type="SUPFAM" id="SSF52440">
    <property type="entry name" value="PreATP-grasp domain"/>
    <property type="match status" value="1"/>
</dbReference>
<accession>A0A8H5H2S4</accession>
<reference evidence="13 14" key="1">
    <citation type="journal article" date="2020" name="ISME J.">
        <title>Uncovering the hidden diversity of litter-decomposition mechanisms in mushroom-forming fungi.</title>
        <authorList>
            <person name="Floudas D."/>
            <person name="Bentzer J."/>
            <person name="Ahren D."/>
            <person name="Johansson T."/>
            <person name="Persson P."/>
            <person name="Tunlid A."/>
        </authorList>
    </citation>
    <scope>NUCLEOTIDE SEQUENCE [LARGE SCALE GENOMIC DNA]</scope>
    <source>
        <strain evidence="13 14">CBS 406.79</strain>
    </source>
</reference>
<evidence type="ECO:0000256" key="5">
    <source>
        <dbReference type="ARBA" id="ARBA00021059"/>
    </source>
</evidence>
<evidence type="ECO:0000256" key="10">
    <source>
        <dbReference type="ARBA" id="ARBA00023239"/>
    </source>
</evidence>
<dbReference type="UniPathway" id="UPA00074">
    <property type="reaction ID" value="UER00130"/>
</dbReference>
<evidence type="ECO:0000256" key="6">
    <source>
        <dbReference type="ARBA" id="ARBA00022741"/>
    </source>
</evidence>
<dbReference type="InterPro" id="IPR011054">
    <property type="entry name" value="Rudment_hybrid_motif"/>
</dbReference>
<dbReference type="GO" id="GO:0005524">
    <property type="term" value="F:ATP binding"/>
    <property type="evidence" value="ECO:0007669"/>
    <property type="project" value="UniProtKB-UniRule"/>
</dbReference>
<evidence type="ECO:0000256" key="3">
    <source>
        <dbReference type="ARBA" id="ARBA00006114"/>
    </source>
</evidence>
<dbReference type="NCBIfam" id="NF004679">
    <property type="entry name" value="PRK06019.1-5"/>
    <property type="match status" value="1"/>
</dbReference>
<dbReference type="InterPro" id="IPR040686">
    <property type="entry name" value="PurK_C"/>
</dbReference>
<dbReference type="NCBIfam" id="TIGR01162">
    <property type="entry name" value="purE"/>
    <property type="match status" value="1"/>
</dbReference>
<dbReference type="InterPro" id="IPR016185">
    <property type="entry name" value="PreATP-grasp_dom_sf"/>
</dbReference>
<dbReference type="EMBL" id="JAACJN010000096">
    <property type="protein sequence ID" value="KAF5375617.1"/>
    <property type="molecule type" value="Genomic_DNA"/>
</dbReference>
<comment type="catalytic activity">
    <reaction evidence="1 11">
        <text>5-amino-1-(5-phospho-D-ribosyl)imidazole-4-carboxylate + H(+) = 5-amino-1-(5-phospho-beta-D-ribosyl)imidazole + CO2</text>
        <dbReference type="Rhea" id="RHEA:10792"/>
        <dbReference type="ChEBI" id="CHEBI:15378"/>
        <dbReference type="ChEBI" id="CHEBI:16526"/>
        <dbReference type="ChEBI" id="CHEBI:77657"/>
        <dbReference type="ChEBI" id="CHEBI:137981"/>
        <dbReference type="EC" id="4.1.1.21"/>
    </reaction>
</comment>